<dbReference type="PANTHER" id="PTHR47718">
    <property type="entry name" value="OS01G0519700 PROTEIN"/>
    <property type="match status" value="1"/>
</dbReference>
<reference evidence="1" key="1">
    <citation type="submission" date="2021-06" db="EMBL/GenBank/DDBJ databases">
        <authorList>
            <person name="Kallberg Y."/>
            <person name="Tangrot J."/>
            <person name="Rosling A."/>
        </authorList>
    </citation>
    <scope>NUCLEOTIDE SEQUENCE</scope>
    <source>
        <strain evidence="1">FL966</strain>
    </source>
</reference>
<sequence>DVSNDAASLYEDLLRRKDEDPRWYIAIDWDRETYTRNSLVPDIFERKWVQLTEKYNEPRVVKYLRTLYSSKSAWVRAYTAKIFTAGIQTTSRVESYNAQIKRLVLNSNISLLELAEALEANISEERNRSKYIYWKTQIPLTSSVITLPQALFPEIDRALSCFLTPAMLKVQRTEIKSCLNYQASAITKAELIKYQESFLFKPESDAIQFIEDDEDVMQVSISYVLKNVDVNQIEEIWAIRIITASKFCHFVILLSNKTY</sequence>
<keyword evidence="2" id="KW-1185">Reference proteome</keyword>
<dbReference type="Proteomes" id="UP000789759">
    <property type="component" value="Unassembled WGS sequence"/>
</dbReference>
<name>A0A9N9KFG5_9GLOM</name>
<feature type="non-terminal residue" evidence="1">
    <location>
        <position position="1"/>
    </location>
</feature>
<dbReference type="OrthoDB" id="2416419at2759"/>
<organism evidence="1 2">
    <name type="scientific">Cetraspora pellucida</name>
    <dbReference type="NCBI Taxonomy" id="1433469"/>
    <lineage>
        <taxon>Eukaryota</taxon>
        <taxon>Fungi</taxon>
        <taxon>Fungi incertae sedis</taxon>
        <taxon>Mucoromycota</taxon>
        <taxon>Glomeromycotina</taxon>
        <taxon>Glomeromycetes</taxon>
        <taxon>Diversisporales</taxon>
        <taxon>Gigasporaceae</taxon>
        <taxon>Cetraspora</taxon>
    </lineage>
</organism>
<evidence type="ECO:0000313" key="2">
    <source>
        <dbReference type="Proteomes" id="UP000789759"/>
    </source>
</evidence>
<evidence type="ECO:0000313" key="1">
    <source>
        <dbReference type="EMBL" id="CAG8826677.1"/>
    </source>
</evidence>
<dbReference type="EMBL" id="CAJVQA010057738">
    <property type="protein sequence ID" value="CAG8826677.1"/>
    <property type="molecule type" value="Genomic_DNA"/>
</dbReference>
<proteinExistence type="predicted"/>
<comment type="caution">
    <text evidence="1">The sequence shown here is derived from an EMBL/GenBank/DDBJ whole genome shotgun (WGS) entry which is preliminary data.</text>
</comment>
<gene>
    <name evidence="1" type="ORF">CPELLU_LOCUS20236</name>
</gene>
<dbReference type="PANTHER" id="PTHR47718:SF7">
    <property type="entry name" value="PROTEIN FAR1-RELATED SEQUENCE"/>
    <property type="match status" value="1"/>
</dbReference>
<protein>
    <submittedName>
        <fullName evidence="1">1302_t:CDS:1</fullName>
    </submittedName>
</protein>
<feature type="non-terminal residue" evidence="1">
    <location>
        <position position="259"/>
    </location>
</feature>
<dbReference type="AlphaFoldDB" id="A0A9N9KFG5"/>
<accession>A0A9N9KFG5</accession>